<reference evidence="2" key="2">
    <citation type="submission" date="2025-08" db="UniProtKB">
        <authorList>
            <consortium name="Ensembl"/>
        </authorList>
    </citation>
    <scope>IDENTIFICATION</scope>
</reference>
<dbReference type="Pfam" id="PF16021">
    <property type="entry name" value="PDCD7"/>
    <property type="match status" value="1"/>
</dbReference>
<reference evidence="3" key="1">
    <citation type="submission" date="2011-12" db="EMBL/GenBank/DDBJ databases">
        <title>The Draft Genome of Lepisosteus oculatus.</title>
        <authorList>
            <consortium name="The Broad Institute Genome Assembly &amp; Analysis Group"/>
            <consortium name="Computational R&amp;D Group"/>
            <consortium name="and Sequencing Platform"/>
            <person name="Di Palma F."/>
            <person name="Alfoldi J."/>
            <person name="Johnson J."/>
            <person name="Berlin A."/>
            <person name="Gnerre S."/>
            <person name="Jaffe D."/>
            <person name="MacCallum I."/>
            <person name="Young S."/>
            <person name="Walker B.J."/>
            <person name="Lander E.S."/>
            <person name="Lindblad-Toh K."/>
        </authorList>
    </citation>
    <scope>NUCLEOTIDE SEQUENCE [LARGE SCALE GENOMIC DNA]</scope>
</reference>
<feature type="region of interest" description="Disordered" evidence="1">
    <location>
        <begin position="127"/>
        <end position="277"/>
    </location>
</feature>
<dbReference type="STRING" id="7918.ENSLOCP00000017386"/>
<evidence type="ECO:0000313" key="2">
    <source>
        <dbReference type="Ensembl" id="ENSLOCP00000017386.1"/>
    </source>
</evidence>
<dbReference type="InterPro" id="IPR031974">
    <property type="entry name" value="PDCD7"/>
</dbReference>
<dbReference type="Ensembl" id="ENSLOCT00000017417.1">
    <property type="protein sequence ID" value="ENSLOCP00000017386.1"/>
    <property type="gene ID" value="ENSLOCG00000014112.1"/>
</dbReference>
<sequence length="651" mass="74115">MDRPPPFHHFSGRPPQQSLINPGFSEGAASFSNPRSGSFPRATHALGYGPSDFEAFQGSEQMNQGTLQSSGVVAGFWSGQNAFRQSQPPPEHITPGNQRFSAVQAEWSAFPPALDSGRQEQTYKYQFSQSQGYSGAAPDLGPRVNDFDLARPPPLPGLAPDHFRSRLEDESKRGAAGGPHTERDYRPQLAFTQRPGHPWQPNPETSHFDRICEDPPLSYSHARPPQAQHGSSLTDTSGLSCQRPNDPQNRLSQNASRPDRNPSGHYSGTQGEQYRSGRDPAVFERAEGGYARGFEAPADAESRQRQQDEQWIARFLTKRRNVTKKDPVRAGSGCSVGEFKEVLYSAARLVSDLSLACRLLKENVENESFWSESYARALEMKAELQEKLHLLTDSARIERVKRKLATISKKRSRQRQKSRERLVEKQEEEARAAEREAAIDKWRMKRIQEVEEKKREQELKAAADSVLSEVRKKQADCKRMVDILRSLEKLRKLRKEAAARKGIYPEKEADEVFEGHLARLRALIRKRTAVYGAEEKALRVMLEGEQEEERKREQEKRQKKEKEKLLQRKREVEAMLFGESAEMHPEHPVQPFRQYYLQAEHSLHALIQIRREWDQYLVPVGHPDGSFIPHGWVLPEPPSDEVWATALVKAD</sequence>
<dbReference type="eggNOG" id="ENOG502QQNP">
    <property type="taxonomic scope" value="Eukaryota"/>
</dbReference>
<dbReference type="AlphaFoldDB" id="W5N9S7"/>
<feature type="compositionally biased region" description="Basic and acidic residues" evidence="1">
    <location>
        <begin position="161"/>
        <end position="173"/>
    </location>
</feature>
<dbReference type="GO" id="GO:0005689">
    <property type="term" value="C:U12-type spliceosomal complex"/>
    <property type="evidence" value="ECO:0000318"/>
    <property type="project" value="GO_Central"/>
</dbReference>
<feature type="compositionally biased region" description="Polar residues" evidence="1">
    <location>
        <begin position="228"/>
        <end position="256"/>
    </location>
</feature>
<feature type="region of interest" description="Disordered" evidence="1">
    <location>
        <begin position="81"/>
        <end position="100"/>
    </location>
</feature>
<feature type="region of interest" description="Disordered" evidence="1">
    <location>
        <begin position="542"/>
        <end position="564"/>
    </location>
</feature>
<feature type="compositionally biased region" description="Basic and acidic residues" evidence="1">
    <location>
        <begin position="417"/>
        <end position="427"/>
    </location>
</feature>
<dbReference type="Proteomes" id="UP000018468">
    <property type="component" value="Linkage group LG3"/>
</dbReference>
<dbReference type="PANTHER" id="PTHR48190">
    <property type="entry name" value="PROGRAMMED CELL DEATH PROTEIN 7"/>
    <property type="match status" value="1"/>
</dbReference>
<name>W5N9S7_LEPOC</name>
<feature type="compositionally biased region" description="Basic and acidic residues" evidence="1">
    <location>
        <begin position="548"/>
        <end position="564"/>
    </location>
</feature>
<protein>
    <submittedName>
        <fullName evidence="2">Programmed cell death 7</fullName>
    </submittedName>
</protein>
<dbReference type="InterPro" id="IPR052831">
    <property type="entry name" value="Apoptosis_promoter"/>
</dbReference>
<evidence type="ECO:0000256" key="1">
    <source>
        <dbReference type="SAM" id="MobiDB-lite"/>
    </source>
</evidence>
<keyword evidence="3" id="KW-1185">Reference proteome</keyword>
<organism evidence="2 3">
    <name type="scientific">Lepisosteus oculatus</name>
    <name type="common">Spotted gar</name>
    <dbReference type="NCBI Taxonomy" id="7918"/>
    <lineage>
        <taxon>Eukaryota</taxon>
        <taxon>Metazoa</taxon>
        <taxon>Chordata</taxon>
        <taxon>Craniata</taxon>
        <taxon>Vertebrata</taxon>
        <taxon>Euteleostomi</taxon>
        <taxon>Actinopterygii</taxon>
        <taxon>Neopterygii</taxon>
        <taxon>Holostei</taxon>
        <taxon>Semionotiformes</taxon>
        <taxon>Lepisosteidae</taxon>
        <taxon>Lepisosteus</taxon>
    </lineage>
</organism>
<feature type="compositionally biased region" description="Polar residues" evidence="1">
    <location>
        <begin position="264"/>
        <end position="273"/>
    </location>
</feature>
<dbReference type="PANTHER" id="PTHR48190:SF2">
    <property type="entry name" value="PROGRAMMED CELL DEATH PROTEIN 7"/>
    <property type="match status" value="1"/>
</dbReference>
<dbReference type="EMBL" id="AHAT01024789">
    <property type="status" value="NOT_ANNOTATED_CDS"/>
    <property type="molecule type" value="Genomic_DNA"/>
</dbReference>
<dbReference type="GeneTree" id="ENSGT00390000017392"/>
<feature type="region of interest" description="Disordered" evidence="1">
    <location>
        <begin position="408"/>
        <end position="427"/>
    </location>
</feature>
<dbReference type="Bgee" id="ENSLOCG00000014112">
    <property type="expression patterns" value="Expressed in ovary and 13 other cell types or tissues"/>
</dbReference>
<dbReference type="InParanoid" id="W5N9S7"/>
<proteinExistence type="predicted"/>
<dbReference type="HOGENOM" id="CLU_027959_0_0_1"/>
<evidence type="ECO:0000313" key="3">
    <source>
        <dbReference type="Proteomes" id="UP000018468"/>
    </source>
</evidence>
<accession>W5N9S7</accession>
<feature type="region of interest" description="Disordered" evidence="1">
    <location>
        <begin position="1"/>
        <end position="44"/>
    </location>
</feature>
<reference evidence="2" key="3">
    <citation type="submission" date="2025-09" db="UniProtKB">
        <authorList>
            <consortium name="Ensembl"/>
        </authorList>
    </citation>
    <scope>IDENTIFICATION</scope>
</reference>